<dbReference type="Gene3D" id="2.130.10.30">
    <property type="entry name" value="Regulator of chromosome condensation 1/beta-lactamase-inhibitor protein II"/>
    <property type="match status" value="1"/>
</dbReference>
<feature type="non-terminal residue" evidence="1">
    <location>
        <position position="175"/>
    </location>
</feature>
<dbReference type="AlphaFoldDB" id="A0A0A9XDR4"/>
<gene>
    <name evidence="1" type="primary">Herc2_7</name>
    <name evidence="1" type="ORF">CM83_100028</name>
</gene>
<dbReference type="EMBL" id="GBHO01026651">
    <property type="protein sequence ID" value="JAG16953.1"/>
    <property type="molecule type" value="Transcribed_RNA"/>
</dbReference>
<name>A0A0A9XDR4_LYGHE</name>
<sequence>MNYLIGTSYRGSLLGCSNLADWHVFEKVPKSFLEQIKSVHVYGLGDCQGALFITYGDEVYNVGFNGFGSLSQDRSTRNENLTVPLKIDGLSHRKIEKMRVGLNYGIAISRSGTLYHWGRPVDELHCYRRTLDEGNNHSPHQLVGFCHVAKEAVCGESFFAVLTDNRQVFVTGWIH</sequence>
<dbReference type="SUPFAM" id="SSF50985">
    <property type="entry name" value="RCC1/BLIP-II"/>
    <property type="match status" value="1"/>
</dbReference>
<organism evidence="1">
    <name type="scientific">Lygus hesperus</name>
    <name type="common">Western plant bug</name>
    <dbReference type="NCBI Taxonomy" id="30085"/>
    <lineage>
        <taxon>Eukaryota</taxon>
        <taxon>Metazoa</taxon>
        <taxon>Ecdysozoa</taxon>
        <taxon>Arthropoda</taxon>
        <taxon>Hexapoda</taxon>
        <taxon>Insecta</taxon>
        <taxon>Pterygota</taxon>
        <taxon>Neoptera</taxon>
        <taxon>Paraneoptera</taxon>
        <taxon>Hemiptera</taxon>
        <taxon>Heteroptera</taxon>
        <taxon>Panheteroptera</taxon>
        <taxon>Cimicomorpha</taxon>
        <taxon>Miridae</taxon>
        <taxon>Mirini</taxon>
        <taxon>Lygus</taxon>
    </lineage>
</organism>
<accession>A0A0A9XDR4</accession>
<reference evidence="1" key="1">
    <citation type="journal article" date="2014" name="PLoS ONE">
        <title>Transcriptome-Based Identification of ABC Transporters in the Western Tarnished Plant Bug Lygus hesperus.</title>
        <authorList>
            <person name="Hull J.J."/>
            <person name="Chaney K."/>
            <person name="Geib S.M."/>
            <person name="Fabrick J.A."/>
            <person name="Brent C.S."/>
            <person name="Walsh D."/>
            <person name="Lavine L.C."/>
        </authorList>
    </citation>
    <scope>NUCLEOTIDE SEQUENCE</scope>
</reference>
<evidence type="ECO:0000313" key="1">
    <source>
        <dbReference type="EMBL" id="JAG16953.1"/>
    </source>
</evidence>
<proteinExistence type="predicted"/>
<protein>
    <submittedName>
        <fullName evidence="1">E3 ubiquitin-protein ligase HERC2</fullName>
    </submittedName>
</protein>
<reference evidence="1" key="2">
    <citation type="submission" date="2014-07" db="EMBL/GenBank/DDBJ databases">
        <authorList>
            <person name="Hull J."/>
        </authorList>
    </citation>
    <scope>NUCLEOTIDE SEQUENCE</scope>
</reference>
<dbReference type="InterPro" id="IPR009091">
    <property type="entry name" value="RCC1/BLIP-II"/>
</dbReference>